<keyword evidence="2 4" id="KW-0442">Lipid degradation</keyword>
<comment type="caution">
    <text evidence="6">The sequence shown here is derived from an EMBL/GenBank/DDBJ whole genome shotgun (WGS) entry which is preliminary data.</text>
</comment>
<dbReference type="InterPro" id="IPR050301">
    <property type="entry name" value="NTE"/>
</dbReference>
<accession>A0ABU5VVF6</accession>
<dbReference type="SUPFAM" id="SSF52151">
    <property type="entry name" value="FabD/lysophospholipase-like"/>
    <property type="match status" value="1"/>
</dbReference>
<feature type="short sequence motif" description="DGA/G" evidence="4">
    <location>
        <begin position="213"/>
        <end position="215"/>
    </location>
</feature>
<keyword evidence="7" id="KW-1185">Reference proteome</keyword>
<evidence type="ECO:0000313" key="7">
    <source>
        <dbReference type="Proteomes" id="UP001302274"/>
    </source>
</evidence>
<name>A0ABU5VVF6_9BACT</name>
<dbReference type="PANTHER" id="PTHR14226:SF57">
    <property type="entry name" value="BLR7027 PROTEIN"/>
    <property type="match status" value="1"/>
</dbReference>
<dbReference type="EMBL" id="JAYGJQ010000002">
    <property type="protein sequence ID" value="MEA9357043.1"/>
    <property type="molecule type" value="Genomic_DNA"/>
</dbReference>
<organism evidence="6 7">
    <name type="scientific">Bacteriovorax antarcticus</name>
    <dbReference type="NCBI Taxonomy" id="3088717"/>
    <lineage>
        <taxon>Bacteria</taxon>
        <taxon>Pseudomonadati</taxon>
        <taxon>Bdellovibrionota</taxon>
        <taxon>Bacteriovoracia</taxon>
        <taxon>Bacteriovoracales</taxon>
        <taxon>Bacteriovoracaceae</taxon>
        <taxon>Bacteriovorax</taxon>
    </lineage>
</organism>
<evidence type="ECO:0000256" key="3">
    <source>
        <dbReference type="ARBA" id="ARBA00023098"/>
    </source>
</evidence>
<dbReference type="RefSeq" id="WP_323576937.1">
    <property type="nucleotide sequence ID" value="NZ_JAYGJQ010000002.1"/>
</dbReference>
<evidence type="ECO:0000256" key="2">
    <source>
        <dbReference type="ARBA" id="ARBA00022963"/>
    </source>
</evidence>
<dbReference type="PANTHER" id="PTHR14226">
    <property type="entry name" value="NEUROPATHY TARGET ESTERASE/SWISS CHEESE D.MELANOGASTER"/>
    <property type="match status" value="1"/>
</dbReference>
<feature type="domain" description="PNPLA" evidence="5">
    <location>
        <begin position="12"/>
        <end position="226"/>
    </location>
</feature>
<dbReference type="InterPro" id="IPR002641">
    <property type="entry name" value="PNPLA_dom"/>
</dbReference>
<feature type="active site" description="Proton acceptor" evidence="4">
    <location>
        <position position="213"/>
    </location>
</feature>
<proteinExistence type="predicted"/>
<dbReference type="Proteomes" id="UP001302274">
    <property type="component" value="Unassembled WGS sequence"/>
</dbReference>
<evidence type="ECO:0000259" key="5">
    <source>
        <dbReference type="PROSITE" id="PS51635"/>
    </source>
</evidence>
<reference evidence="6 7" key="1">
    <citation type="submission" date="2023-11" db="EMBL/GenBank/DDBJ databases">
        <title>A Novel Polar Bacteriovorax (B. antarcticus) Isolated from the Biocrust in Antarctica.</title>
        <authorList>
            <person name="Mun W."/>
            <person name="Choi S.Y."/>
            <person name="Mitchell R.J."/>
        </authorList>
    </citation>
    <scope>NUCLEOTIDE SEQUENCE [LARGE SCALE GENOMIC DNA]</scope>
    <source>
        <strain evidence="6 7">PP10</strain>
    </source>
</reference>
<dbReference type="InterPro" id="IPR016035">
    <property type="entry name" value="Acyl_Trfase/lysoPLipase"/>
</dbReference>
<sequence>MTLSTSSPRYGLVLSGGGARAAYQAGVLQGISDILGTDCGPQPFSVITGISAGAINTAFIAAATDSFAHQTQKLIEVWNELEPEHVLRTDFMSLGKLGAGWIRDLSFGGMLGNSQSTHLLDSTPLARLLDKRIDFNQIQENIKNKTIHGVAVSATNYATGTSNAFFNSLEVENWARSSRIGLKTDLNLDHILASSAIPFIFKPVRINKSFYGDGGVRSNTPFSPAIHLGADRLIAIGVRYFRDGLETMELNQQLEMDSIALSDIVGVMFNSLFLDAIEFDYERLQRINETVKLLHEVEYLRGKSRLKMIPTLLIRPSVDLGELAAEQFERFPHMLRYLLKGIGASRERGADLLSYIAFDKAYTSKLIEIGIKDTMSRKDEIRAFFELEL</sequence>
<dbReference type="Gene3D" id="3.40.1090.10">
    <property type="entry name" value="Cytosolic phospholipase A2 catalytic domain"/>
    <property type="match status" value="2"/>
</dbReference>
<evidence type="ECO:0000256" key="1">
    <source>
        <dbReference type="ARBA" id="ARBA00022801"/>
    </source>
</evidence>
<evidence type="ECO:0000313" key="6">
    <source>
        <dbReference type="EMBL" id="MEA9357043.1"/>
    </source>
</evidence>
<comment type="caution">
    <text evidence="4">Lacks conserved residue(s) required for the propagation of feature annotation.</text>
</comment>
<evidence type="ECO:0000256" key="4">
    <source>
        <dbReference type="PROSITE-ProRule" id="PRU01161"/>
    </source>
</evidence>
<feature type="short sequence motif" description="GXSXG" evidence="4">
    <location>
        <begin position="49"/>
        <end position="53"/>
    </location>
</feature>
<feature type="active site" description="Nucleophile" evidence="4">
    <location>
        <position position="51"/>
    </location>
</feature>
<dbReference type="PROSITE" id="PS51635">
    <property type="entry name" value="PNPLA"/>
    <property type="match status" value="1"/>
</dbReference>
<dbReference type="Pfam" id="PF01734">
    <property type="entry name" value="Patatin"/>
    <property type="match status" value="1"/>
</dbReference>
<gene>
    <name evidence="6" type="ORF">SHI21_12535</name>
</gene>
<protein>
    <submittedName>
        <fullName evidence="6">Patatin-like phospholipase family protein</fullName>
    </submittedName>
</protein>
<keyword evidence="3 4" id="KW-0443">Lipid metabolism</keyword>
<keyword evidence="1 4" id="KW-0378">Hydrolase</keyword>
<dbReference type="CDD" id="cd07209">
    <property type="entry name" value="Pat_hypo_Ecoli_Z1214_like"/>
    <property type="match status" value="1"/>
</dbReference>